<dbReference type="EnsemblPlants" id="PGSC0003DMT400091551">
    <property type="protein sequence ID" value="PGSC0003DMT400091551"/>
    <property type="gene ID" value="PGSC0003DMG400041122"/>
</dbReference>
<dbReference type="HOGENOM" id="CLU_1809625_0_0_1"/>
<name>M1DMW0_SOLTU</name>
<proteinExistence type="predicted"/>
<keyword evidence="3" id="KW-1185">Reference proteome</keyword>
<dbReference type="Proteomes" id="UP000011115">
    <property type="component" value="Unassembled WGS sequence"/>
</dbReference>
<accession>M1DMW0</accession>
<dbReference type="PaxDb" id="4113-PGSC0003DMT400091551"/>
<evidence type="ECO:0000313" key="2">
    <source>
        <dbReference type="EnsemblPlants" id="PGSC0003DMT400091551"/>
    </source>
</evidence>
<protein>
    <submittedName>
        <fullName evidence="2">Uncharacterized protein</fullName>
    </submittedName>
</protein>
<feature type="compositionally biased region" description="Basic and acidic residues" evidence="1">
    <location>
        <begin position="29"/>
        <end position="42"/>
    </location>
</feature>
<reference evidence="3" key="1">
    <citation type="journal article" date="2011" name="Nature">
        <title>Genome sequence and analysis of the tuber crop potato.</title>
        <authorList>
            <consortium name="The Potato Genome Sequencing Consortium"/>
        </authorList>
    </citation>
    <scope>NUCLEOTIDE SEQUENCE [LARGE SCALE GENOMIC DNA]</scope>
    <source>
        <strain evidence="3">cv. DM1-3 516 R44</strain>
    </source>
</reference>
<organism evidence="2 3">
    <name type="scientific">Solanum tuberosum</name>
    <name type="common">Potato</name>
    <dbReference type="NCBI Taxonomy" id="4113"/>
    <lineage>
        <taxon>Eukaryota</taxon>
        <taxon>Viridiplantae</taxon>
        <taxon>Streptophyta</taxon>
        <taxon>Embryophyta</taxon>
        <taxon>Tracheophyta</taxon>
        <taxon>Spermatophyta</taxon>
        <taxon>Magnoliopsida</taxon>
        <taxon>eudicotyledons</taxon>
        <taxon>Gunneridae</taxon>
        <taxon>Pentapetalae</taxon>
        <taxon>asterids</taxon>
        <taxon>lamiids</taxon>
        <taxon>Solanales</taxon>
        <taxon>Solanaceae</taxon>
        <taxon>Solanoideae</taxon>
        <taxon>Solaneae</taxon>
        <taxon>Solanum</taxon>
    </lineage>
</organism>
<feature type="compositionally biased region" description="Polar residues" evidence="1">
    <location>
        <begin position="61"/>
        <end position="70"/>
    </location>
</feature>
<dbReference type="InParanoid" id="M1DMW0"/>
<feature type="region of interest" description="Disordered" evidence="1">
    <location>
        <begin position="28"/>
        <end position="72"/>
    </location>
</feature>
<dbReference type="Gramene" id="PGSC0003DMT400091551">
    <property type="protein sequence ID" value="PGSC0003DMT400091551"/>
    <property type="gene ID" value="PGSC0003DMG400041122"/>
</dbReference>
<evidence type="ECO:0000256" key="1">
    <source>
        <dbReference type="SAM" id="MobiDB-lite"/>
    </source>
</evidence>
<dbReference type="AlphaFoldDB" id="M1DMW0"/>
<evidence type="ECO:0000313" key="3">
    <source>
        <dbReference type="Proteomes" id="UP000011115"/>
    </source>
</evidence>
<reference evidence="2" key="2">
    <citation type="submission" date="2015-06" db="UniProtKB">
        <authorList>
            <consortium name="EnsemblPlants"/>
        </authorList>
    </citation>
    <scope>IDENTIFICATION</scope>
    <source>
        <strain evidence="2">DM1-3 516 R44</strain>
    </source>
</reference>
<sequence>MKICESPNPFDESPIDRIFAFCSSALSPKGKEQIRGEKEQSAYHRGTPRSSRYPKHGWENGDNSAETSQGVERDFELTALVKTRNVLKSIDWRENGQTANRRREAVQHVNDQDNDLDVDHRLDPQEIERTLAIGEAGDHSVNR</sequence>